<keyword evidence="1" id="KW-1133">Transmembrane helix</keyword>
<protein>
    <submittedName>
        <fullName evidence="2">Uncharacterized protein</fullName>
    </submittedName>
</protein>
<accession>A0A8S5SBH0</accession>
<keyword evidence="1" id="KW-0472">Membrane</keyword>
<keyword evidence="1" id="KW-0812">Transmembrane</keyword>
<sequence>MCKLSINTPLFVILFVTTYKYFIVVIIQLSHYI</sequence>
<organism evidence="2">
    <name type="scientific">Siphoviridae sp. ctgaY24</name>
    <dbReference type="NCBI Taxonomy" id="2827911"/>
    <lineage>
        <taxon>Viruses</taxon>
        <taxon>Duplodnaviria</taxon>
        <taxon>Heunggongvirae</taxon>
        <taxon>Uroviricota</taxon>
        <taxon>Caudoviricetes</taxon>
    </lineage>
</organism>
<feature type="transmembrane region" description="Helical" evidence="1">
    <location>
        <begin position="6"/>
        <end position="27"/>
    </location>
</feature>
<evidence type="ECO:0000313" key="2">
    <source>
        <dbReference type="EMBL" id="DAF48015.1"/>
    </source>
</evidence>
<evidence type="ECO:0000256" key="1">
    <source>
        <dbReference type="SAM" id="Phobius"/>
    </source>
</evidence>
<dbReference type="EMBL" id="BK032562">
    <property type="protein sequence ID" value="DAF48015.1"/>
    <property type="molecule type" value="Genomic_DNA"/>
</dbReference>
<name>A0A8S5SBH0_9CAUD</name>
<reference evidence="2" key="1">
    <citation type="journal article" date="2021" name="Proc. Natl. Acad. Sci. U.S.A.">
        <title>A Catalog of Tens of Thousands of Viruses from Human Metagenomes Reveals Hidden Associations with Chronic Diseases.</title>
        <authorList>
            <person name="Tisza M.J."/>
            <person name="Buck C.B."/>
        </authorList>
    </citation>
    <scope>NUCLEOTIDE SEQUENCE</scope>
    <source>
        <strain evidence="2">CtgaY24</strain>
    </source>
</reference>
<proteinExistence type="predicted"/>